<dbReference type="GO" id="GO:0006352">
    <property type="term" value="P:DNA-templated transcription initiation"/>
    <property type="evidence" value="ECO:0007669"/>
    <property type="project" value="InterPro"/>
</dbReference>
<gene>
    <name evidence="8" type="ORF">FGL98_07430</name>
</gene>
<keyword evidence="3" id="KW-0238">DNA-binding</keyword>
<evidence type="ECO:0000313" key="8">
    <source>
        <dbReference type="EMBL" id="TWP37230.1"/>
    </source>
</evidence>
<dbReference type="PRINTS" id="PR00046">
    <property type="entry name" value="SIGMA70FCT"/>
</dbReference>
<dbReference type="InterPro" id="IPR000943">
    <property type="entry name" value="RNA_pol_sigma70"/>
</dbReference>
<dbReference type="InterPro" id="IPR013325">
    <property type="entry name" value="RNA_pol_sigma_r2"/>
</dbReference>
<dbReference type="GO" id="GO:0016987">
    <property type="term" value="F:sigma factor activity"/>
    <property type="evidence" value="ECO:0007669"/>
    <property type="project" value="UniProtKB-KW"/>
</dbReference>
<dbReference type="PANTHER" id="PTHR30385">
    <property type="entry name" value="SIGMA FACTOR F FLAGELLAR"/>
    <property type="match status" value="1"/>
</dbReference>
<evidence type="ECO:0000313" key="9">
    <source>
        <dbReference type="Proteomes" id="UP000320244"/>
    </source>
</evidence>
<reference evidence="8 9" key="2">
    <citation type="submission" date="2019-08" db="EMBL/GenBank/DDBJ databases">
        <title>Jejuicoccus antrihumi gen. nov., sp. nov., a new member of the family Dermacoccaceae isolated from a cave.</title>
        <authorList>
            <person name="Schumann P."/>
            <person name="Kim I.S."/>
        </authorList>
    </citation>
    <scope>NUCLEOTIDE SEQUENCE [LARGE SCALE GENOMIC DNA]</scope>
    <source>
        <strain evidence="8 9">C5-26</strain>
    </source>
</reference>
<dbReference type="InterPro" id="IPR007624">
    <property type="entry name" value="RNA_pol_sigma70_r3"/>
</dbReference>
<dbReference type="RefSeq" id="WP_146316108.1">
    <property type="nucleotide sequence ID" value="NZ_VCQV01000007.1"/>
</dbReference>
<dbReference type="Pfam" id="PF04542">
    <property type="entry name" value="Sigma70_r2"/>
    <property type="match status" value="1"/>
</dbReference>
<dbReference type="Gene3D" id="1.20.120.1810">
    <property type="match status" value="1"/>
</dbReference>
<dbReference type="InterPro" id="IPR007627">
    <property type="entry name" value="RNA_pol_sigma70_r2"/>
</dbReference>
<dbReference type="GO" id="GO:0003677">
    <property type="term" value="F:DNA binding"/>
    <property type="evidence" value="ECO:0007669"/>
    <property type="project" value="UniProtKB-KW"/>
</dbReference>
<dbReference type="NCBIfam" id="TIGR02937">
    <property type="entry name" value="sigma70-ECF"/>
    <property type="match status" value="1"/>
</dbReference>
<reference evidence="8 9" key="1">
    <citation type="submission" date="2019-05" db="EMBL/GenBank/DDBJ databases">
        <authorList>
            <person name="Lee S.D."/>
        </authorList>
    </citation>
    <scope>NUCLEOTIDE SEQUENCE [LARGE SCALE GENOMIC DNA]</scope>
    <source>
        <strain evidence="8 9">C5-26</strain>
    </source>
</reference>
<dbReference type="AlphaFoldDB" id="A0A563E3X8"/>
<dbReference type="Proteomes" id="UP000320244">
    <property type="component" value="Unassembled WGS sequence"/>
</dbReference>
<dbReference type="Pfam" id="PF04539">
    <property type="entry name" value="Sigma70_r3"/>
    <property type="match status" value="1"/>
</dbReference>
<dbReference type="Pfam" id="PF04545">
    <property type="entry name" value="Sigma70_r4"/>
    <property type="match status" value="1"/>
</dbReference>
<evidence type="ECO:0000259" key="7">
    <source>
        <dbReference type="Pfam" id="PF04545"/>
    </source>
</evidence>
<comment type="caution">
    <text evidence="8">The sequence shown here is derived from an EMBL/GenBank/DDBJ whole genome shotgun (WGS) entry which is preliminary data.</text>
</comment>
<dbReference type="OrthoDB" id="9804285at2"/>
<feature type="domain" description="RNA polymerase sigma-70 region 4" evidence="7">
    <location>
        <begin position="207"/>
        <end position="254"/>
    </location>
</feature>
<feature type="domain" description="RNA polymerase sigma-70 region 2" evidence="6">
    <location>
        <begin position="42"/>
        <end position="110"/>
    </location>
</feature>
<evidence type="ECO:0000256" key="3">
    <source>
        <dbReference type="ARBA" id="ARBA00023125"/>
    </source>
</evidence>
<dbReference type="InterPro" id="IPR036388">
    <property type="entry name" value="WH-like_DNA-bd_sf"/>
</dbReference>
<keyword evidence="2" id="KW-0731">Sigma factor</keyword>
<dbReference type="EMBL" id="VCQV01000007">
    <property type="protein sequence ID" value="TWP37230.1"/>
    <property type="molecule type" value="Genomic_DNA"/>
</dbReference>
<feature type="domain" description="RNA polymerase sigma-70 region 3" evidence="5">
    <location>
        <begin position="121"/>
        <end position="191"/>
    </location>
</feature>
<accession>A0A563E3X8</accession>
<dbReference type="InterPro" id="IPR014284">
    <property type="entry name" value="RNA_pol_sigma-70_dom"/>
</dbReference>
<keyword evidence="1" id="KW-0805">Transcription regulation</keyword>
<evidence type="ECO:0000256" key="2">
    <source>
        <dbReference type="ARBA" id="ARBA00023082"/>
    </source>
</evidence>
<organism evidence="8 9">
    <name type="scientific">Leekyejoonella antrihumi</name>
    <dbReference type="NCBI Taxonomy" id="1660198"/>
    <lineage>
        <taxon>Bacteria</taxon>
        <taxon>Bacillati</taxon>
        <taxon>Actinomycetota</taxon>
        <taxon>Actinomycetes</taxon>
        <taxon>Micrococcales</taxon>
        <taxon>Dermacoccaceae</taxon>
        <taxon>Leekyejoonella</taxon>
    </lineage>
</organism>
<sequence length="278" mass="31330">MSFVGYGKPSRSGRDTWSQELLARAQQETDRGRAERLRQRVVLENQALATGVARQFDHKGIEHEDLVQVALVGLVEAVRRYRPSAGHGFTAFAVPTINGELKHHFRDHGWAVRPPRALQELHGRVRRVGADLEQTLHHSPTDGEIAEFLEVSRESVWQARMVDGQYRAASLDAPMQGAAEPSLGETIADVHGDPYDRLVARISLRTALERLERRERVVLRLRFVDNLTQQQIGRRVGVSQVQVSRLLRDVYGELRVTIEDREHCSDYAPAVSGCAVPR</sequence>
<evidence type="ECO:0000256" key="1">
    <source>
        <dbReference type="ARBA" id="ARBA00023015"/>
    </source>
</evidence>
<dbReference type="InterPro" id="IPR007630">
    <property type="entry name" value="RNA_pol_sigma70_r4"/>
</dbReference>
<dbReference type="PANTHER" id="PTHR30385:SF4">
    <property type="entry name" value="RNA POLYMERASE SIGMA-E FACTOR"/>
    <property type="match status" value="1"/>
</dbReference>
<proteinExistence type="predicted"/>
<keyword evidence="9" id="KW-1185">Reference proteome</keyword>
<keyword evidence="4" id="KW-0804">Transcription</keyword>
<evidence type="ECO:0000256" key="4">
    <source>
        <dbReference type="ARBA" id="ARBA00023163"/>
    </source>
</evidence>
<dbReference type="Gene3D" id="1.10.10.10">
    <property type="entry name" value="Winged helix-like DNA-binding domain superfamily/Winged helix DNA-binding domain"/>
    <property type="match status" value="2"/>
</dbReference>
<evidence type="ECO:0000259" key="5">
    <source>
        <dbReference type="Pfam" id="PF04539"/>
    </source>
</evidence>
<evidence type="ECO:0000259" key="6">
    <source>
        <dbReference type="Pfam" id="PF04542"/>
    </source>
</evidence>
<name>A0A563E3X8_9MICO</name>
<dbReference type="SUPFAM" id="SSF88946">
    <property type="entry name" value="Sigma2 domain of RNA polymerase sigma factors"/>
    <property type="match status" value="1"/>
</dbReference>
<dbReference type="SUPFAM" id="SSF88659">
    <property type="entry name" value="Sigma3 and sigma4 domains of RNA polymerase sigma factors"/>
    <property type="match status" value="2"/>
</dbReference>
<dbReference type="InterPro" id="IPR013324">
    <property type="entry name" value="RNA_pol_sigma_r3/r4-like"/>
</dbReference>
<protein>
    <submittedName>
        <fullName evidence="8">Sigma-70 family RNA polymerase sigma factor</fullName>
    </submittedName>
</protein>